<dbReference type="Proteomes" id="UP000606889">
    <property type="component" value="Unassembled WGS sequence"/>
</dbReference>
<organism evidence="1 2">
    <name type="scientific">Christensenella tenuis</name>
    <dbReference type="NCBI Taxonomy" id="2763033"/>
    <lineage>
        <taxon>Bacteria</taxon>
        <taxon>Bacillati</taxon>
        <taxon>Bacillota</taxon>
        <taxon>Clostridia</taxon>
        <taxon>Christensenellales</taxon>
        <taxon>Christensenellaceae</taxon>
        <taxon>Christensenella</taxon>
    </lineage>
</organism>
<gene>
    <name evidence="1" type="ORF">H8S18_09075</name>
</gene>
<evidence type="ECO:0000313" key="1">
    <source>
        <dbReference type="EMBL" id="MBC5648486.1"/>
    </source>
</evidence>
<dbReference type="EMBL" id="JACOON010000004">
    <property type="protein sequence ID" value="MBC5648486.1"/>
    <property type="molecule type" value="Genomic_DNA"/>
</dbReference>
<reference evidence="1 2" key="1">
    <citation type="submission" date="2020-08" db="EMBL/GenBank/DDBJ databases">
        <title>Genome public.</title>
        <authorList>
            <person name="Liu C."/>
            <person name="Sun Q."/>
        </authorList>
    </citation>
    <scope>NUCLEOTIDE SEQUENCE [LARGE SCALE GENOMIC DNA]</scope>
    <source>
        <strain evidence="1 2">NSJ-35</strain>
    </source>
</reference>
<proteinExistence type="predicted"/>
<evidence type="ECO:0000313" key="2">
    <source>
        <dbReference type="Proteomes" id="UP000606889"/>
    </source>
</evidence>
<comment type="caution">
    <text evidence="1">The sequence shown here is derived from an EMBL/GenBank/DDBJ whole genome shotgun (WGS) entry which is preliminary data.</text>
</comment>
<keyword evidence="2" id="KW-1185">Reference proteome</keyword>
<protein>
    <recommendedName>
        <fullName evidence="3">4Fe-4S Wbl-type domain-containing protein</fullName>
    </recommendedName>
</protein>
<sequence>MGYFSNGTEGVLYEEMYCEKCIHYEDCAVLGLHFANNYDEANKKDSFLHELIPYKDGFNIAADRKEKRNDNKKIWKNQTGKS</sequence>
<accession>A0ABR7EGG4</accession>
<dbReference type="RefSeq" id="WP_186857989.1">
    <property type="nucleotide sequence ID" value="NZ_JACOON010000004.1"/>
</dbReference>
<evidence type="ECO:0008006" key="3">
    <source>
        <dbReference type="Google" id="ProtNLM"/>
    </source>
</evidence>
<name>A0ABR7EGG4_9FIRM</name>